<proteinExistence type="predicted"/>
<organism evidence="2 3">
    <name type="scientific">Janibacter terrae</name>
    <dbReference type="NCBI Taxonomy" id="103817"/>
    <lineage>
        <taxon>Bacteria</taxon>
        <taxon>Bacillati</taxon>
        <taxon>Actinomycetota</taxon>
        <taxon>Actinomycetes</taxon>
        <taxon>Micrococcales</taxon>
        <taxon>Intrasporangiaceae</taxon>
        <taxon>Janibacter</taxon>
    </lineage>
</organism>
<protein>
    <submittedName>
        <fullName evidence="2">Uncharacterized protein</fullName>
    </submittedName>
</protein>
<accession>A0ABZ2FCP3</accession>
<dbReference type="RefSeq" id="WP_338537727.1">
    <property type="nucleotide sequence ID" value="NZ_CP104874.1"/>
</dbReference>
<keyword evidence="1" id="KW-0812">Transmembrane</keyword>
<dbReference type="EMBL" id="CP104874">
    <property type="protein sequence ID" value="WWF04283.1"/>
    <property type="molecule type" value="Genomic_DNA"/>
</dbReference>
<feature type="transmembrane region" description="Helical" evidence="1">
    <location>
        <begin position="6"/>
        <end position="26"/>
    </location>
</feature>
<evidence type="ECO:0000313" key="2">
    <source>
        <dbReference type="EMBL" id="WWF04283.1"/>
    </source>
</evidence>
<keyword evidence="1" id="KW-1133">Transmembrane helix</keyword>
<sequence>MRIEIMYFVGWVTVPMVAYTSAQWAIRHSNQRSALRTRTDAAGRLDEMRTQRVATGATERGRMTEAIRLAENAAASAALMIRRG</sequence>
<gene>
    <name evidence="2" type="ORF">N5P18_11340</name>
</gene>
<name>A0ABZ2FCP3_9MICO</name>
<evidence type="ECO:0000313" key="3">
    <source>
        <dbReference type="Proteomes" id="UP001381003"/>
    </source>
</evidence>
<reference evidence="2 3" key="1">
    <citation type="submission" date="2022-09" db="EMBL/GenBank/DDBJ databases">
        <title>Complete genome sequence of Janibacter terrae strain COS04-44, PCL-degrading bacteria isolated from oil spilled coast.</title>
        <authorList>
            <person name="Park H."/>
            <person name="Kim J.Y."/>
            <person name="An S.H."/>
            <person name="Lee C.M."/>
            <person name="Weon H.-Y."/>
        </authorList>
    </citation>
    <scope>NUCLEOTIDE SEQUENCE [LARGE SCALE GENOMIC DNA]</scope>
    <source>
        <strain evidence="2 3">COS04-44</strain>
    </source>
</reference>
<keyword evidence="1" id="KW-0472">Membrane</keyword>
<evidence type="ECO:0000256" key="1">
    <source>
        <dbReference type="SAM" id="Phobius"/>
    </source>
</evidence>
<keyword evidence="3" id="KW-1185">Reference proteome</keyword>
<dbReference type="Proteomes" id="UP001381003">
    <property type="component" value="Chromosome"/>
</dbReference>